<dbReference type="Gene3D" id="1.10.8.50">
    <property type="match status" value="1"/>
</dbReference>
<evidence type="ECO:0000256" key="5">
    <source>
        <dbReference type="HAMAP-Rule" id="MF_00844"/>
    </source>
</evidence>
<evidence type="ECO:0000259" key="6">
    <source>
        <dbReference type="Pfam" id="PF05670"/>
    </source>
</evidence>
<dbReference type="RefSeq" id="WP_138184959.1">
    <property type="nucleotide sequence ID" value="NZ_LS992241.1"/>
</dbReference>
<evidence type="ECO:0000313" key="8">
    <source>
        <dbReference type="Proteomes" id="UP000304148"/>
    </source>
</evidence>
<dbReference type="Gene3D" id="3.40.970.40">
    <property type="entry name" value="fibrinogen binding protein from staphylococcus aureus domain like"/>
    <property type="match status" value="1"/>
</dbReference>
<evidence type="ECO:0000256" key="4">
    <source>
        <dbReference type="ARBA" id="ARBA00022917"/>
    </source>
</evidence>
<keyword evidence="1 5" id="KW-0820">tRNA-binding</keyword>
<evidence type="ECO:0000313" key="7">
    <source>
        <dbReference type="EMBL" id="SYX82679.1"/>
    </source>
</evidence>
<sequence length="605" mass="69191">MSLDGIVTRALVDELQQTIGARILKLYQPTEHDLILHIRTGGKNRKLLLSANPTYPRIHFTEHSYMNPPEPPMFCMLMRKHCEGGVIEKIEQIGRERIVHITVRSRDELGDESLKKIIIELTGRHSNIIIVEPSSFTIIDGIHHVTPAISSFRIVMPGFTYTAPPEQHKLDPLSVEPDTFLSMFVEQAEESVEQPEQRIDSKFLSKWLVQHFSGVSPRLADEIVWRTGLYAAPTATESTEETRTPETIAQHLSEAFLQAMDDVANQRYKPTLLADERGKMYFSALEITHIHGETRYFDTMSDCMEHFYGDKAERDMIKQRVGDLFRFLQQEHAKNAKKLDKLEETLNEAQDADRLRIMGELLFASLHMITKGDKDITLINYYDENGASMTIPLDPLLTPSDNAQRYFKKYTKAKNSIAVVQEQMSAAKEENRYFETLMQQLEDATVQDAQEIREELVGQGYLRDRGRKDKRKKKDGRPTIYCYTSSEDIPIYVGKNNLQNEYVTNRLGKPNDTWLHTKDIPGSHVVIRSEQFGDATLEEAAQLAAYFSQAKHSSQVPVDYTLIRHVRKPNGAKPGFVIYERQKTLFITPDAKRIEGMSLTVKQGG</sequence>
<dbReference type="InterPro" id="IPR051608">
    <property type="entry name" value="RQC_Subunit_NEMF"/>
</dbReference>
<dbReference type="InterPro" id="IPR008532">
    <property type="entry name" value="NFACT_RNA-bd"/>
</dbReference>
<dbReference type="FunFam" id="2.30.310.10:FF:000004">
    <property type="entry name" value="Fibronectin-binding protein A"/>
    <property type="match status" value="1"/>
</dbReference>
<dbReference type="HAMAP" id="MF_00844_B">
    <property type="entry name" value="RqcH_B"/>
    <property type="match status" value="1"/>
</dbReference>
<dbReference type="Gene3D" id="2.30.310.10">
    <property type="entry name" value="ibrinogen binding protein from staphylococcus aureus domain"/>
    <property type="match status" value="1"/>
</dbReference>
<feature type="domain" description="NFACT RNA-binding" evidence="6">
    <location>
        <begin position="481"/>
        <end position="571"/>
    </location>
</feature>
<dbReference type="GO" id="GO:0043023">
    <property type="term" value="F:ribosomal large subunit binding"/>
    <property type="evidence" value="ECO:0007669"/>
    <property type="project" value="UniProtKB-UniRule"/>
</dbReference>
<dbReference type="AlphaFoldDB" id="A0A383R8K8"/>
<keyword evidence="2 5" id="KW-0699">rRNA-binding</keyword>
<feature type="coiled-coil region" evidence="5">
    <location>
        <begin position="410"/>
        <end position="444"/>
    </location>
</feature>
<reference evidence="8" key="1">
    <citation type="submission" date="2018-08" db="EMBL/GenBank/DDBJ databases">
        <authorList>
            <person name="Chevrot R."/>
        </authorList>
    </citation>
    <scope>NUCLEOTIDE SEQUENCE [LARGE SCALE GENOMIC DNA]</scope>
</reference>
<proteinExistence type="inferred from homology"/>
<comment type="function">
    <text evidence="5">Key component of the ribosome quality control system (RQC), a ribosome-associated complex that mediates the extraction of incompletely synthesized nascent chains from stalled ribosomes and their subsequent degradation. RqcH recruits Ala-charged tRNA, and with RqcP directs the elongation of stalled nascent chains on 50S ribosomal subunits, leading to non-templated C-terminal alanine extensions (Ala tail). The Ala tail promotes nascent chain degradation. May add between 1 and at least 8 Ala residues. Binds to stalled 50S ribosomal subunits.</text>
</comment>
<dbReference type="EMBL" id="LS992241">
    <property type="protein sequence ID" value="SYX82679.1"/>
    <property type="molecule type" value="Genomic_DNA"/>
</dbReference>
<keyword evidence="4 5" id="KW-0648">Protein biosynthesis</keyword>
<evidence type="ECO:0000256" key="2">
    <source>
        <dbReference type="ARBA" id="ARBA00022730"/>
    </source>
</evidence>
<dbReference type="GO" id="GO:0000049">
    <property type="term" value="F:tRNA binding"/>
    <property type="evidence" value="ECO:0007669"/>
    <property type="project" value="UniProtKB-UniRule"/>
</dbReference>
<accession>A0A383R8K8</accession>
<organism evidence="7 8">
    <name type="scientific">Paenibacillus alvei</name>
    <name type="common">Bacillus alvei</name>
    <dbReference type="NCBI Taxonomy" id="44250"/>
    <lineage>
        <taxon>Bacteria</taxon>
        <taxon>Bacillati</taxon>
        <taxon>Bacillota</taxon>
        <taxon>Bacilli</taxon>
        <taxon>Bacillales</taxon>
        <taxon>Paenibacillaceae</taxon>
        <taxon>Paenibacillus</taxon>
    </lineage>
</organism>
<dbReference type="GO" id="GO:0019843">
    <property type="term" value="F:rRNA binding"/>
    <property type="evidence" value="ECO:0007669"/>
    <property type="project" value="UniProtKB-UniRule"/>
</dbReference>
<dbReference type="PANTHER" id="PTHR15239:SF6">
    <property type="entry name" value="RIBOSOME QUALITY CONTROL COMPLEX SUBUNIT NEMF"/>
    <property type="match status" value="1"/>
</dbReference>
<name>A0A383R8K8_PAEAL</name>
<protein>
    <recommendedName>
        <fullName evidence="5">Rqc2 homolog RqcH</fullName>
        <shortName evidence="5">RqcH</shortName>
    </recommendedName>
</protein>
<keyword evidence="5" id="KW-0175">Coiled coil</keyword>
<dbReference type="GO" id="GO:1990112">
    <property type="term" value="C:RQC complex"/>
    <property type="evidence" value="ECO:0007669"/>
    <property type="project" value="TreeGrafter"/>
</dbReference>
<dbReference type="Proteomes" id="UP000304148">
    <property type="component" value="Chromosome"/>
</dbReference>
<comment type="subunit">
    <text evidence="5">Associates with stalled 50S ribosomal subunits. Binds to RqcP.</text>
</comment>
<dbReference type="PANTHER" id="PTHR15239">
    <property type="entry name" value="NUCLEAR EXPORT MEDIATOR FACTOR NEMF"/>
    <property type="match status" value="1"/>
</dbReference>
<keyword evidence="3 5" id="KW-0694">RNA-binding</keyword>
<dbReference type="GO" id="GO:0072344">
    <property type="term" value="P:rescue of stalled ribosome"/>
    <property type="evidence" value="ECO:0007669"/>
    <property type="project" value="UniProtKB-UniRule"/>
</dbReference>
<evidence type="ECO:0000256" key="1">
    <source>
        <dbReference type="ARBA" id="ARBA00022555"/>
    </source>
</evidence>
<dbReference type="Pfam" id="PF05670">
    <property type="entry name" value="NFACT-R_1"/>
    <property type="match status" value="1"/>
</dbReference>
<gene>
    <name evidence="7" type="primary">fbnA</name>
    <name evidence="5" type="synonym">rqcH</name>
    <name evidence="7" type="ORF">PBLR_11101</name>
</gene>
<dbReference type="Pfam" id="PF05833">
    <property type="entry name" value="NFACT_N"/>
    <property type="match status" value="1"/>
</dbReference>
<comment type="similarity">
    <text evidence="5">Belongs to the NEMF family.</text>
</comment>
<evidence type="ECO:0000256" key="3">
    <source>
        <dbReference type="ARBA" id="ARBA00022884"/>
    </source>
</evidence>
<dbReference type="InterPro" id="IPR043682">
    <property type="entry name" value="RqcH_bacterial"/>
</dbReference>
<feature type="coiled-coil region" evidence="5">
    <location>
        <begin position="325"/>
        <end position="352"/>
    </location>
</feature>